<name>A0A256GHY8_9HYPH</name>
<keyword evidence="8" id="KW-0119">Carbohydrate metabolism</keyword>
<evidence type="ECO:0000256" key="1">
    <source>
        <dbReference type="ARBA" id="ARBA00000654"/>
    </source>
</evidence>
<dbReference type="NCBIfam" id="TIGR01182">
    <property type="entry name" value="eda"/>
    <property type="match status" value="1"/>
</dbReference>
<dbReference type="InterPro" id="IPR031338">
    <property type="entry name" value="KDPG/KHG_AS_2"/>
</dbReference>
<evidence type="ECO:0000313" key="9">
    <source>
        <dbReference type="EMBL" id="KAB2702877.1"/>
    </source>
</evidence>
<dbReference type="PROSITE" id="PS00159">
    <property type="entry name" value="ALDOLASE_KDPG_KHG_1"/>
    <property type="match status" value="1"/>
</dbReference>
<comment type="caution">
    <text evidence="10">The sequence shown here is derived from an EMBL/GenBank/DDBJ whole genome shotgun (WGS) entry which is preliminary data.</text>
</comment>
<accession>A0A256GHY8</accession>
<evidence type="ECO:0000256" key="5">
    <source>
        <dbReference type="ARBA" id="ARBA00013063"/>
    </source>
</evidence>
<dbReference type="PROSITE" id="PS00160">
    <property type="entry name" value="ALDOLASE_KDPG_KHG_2"/>
    <property type="match status" value="1"/>
</dbReference>
<evidence type="ECO:0000256" key="2">
    <source>
        <dbReference type="ARBA" id="ARBA00004736"/>
    </source>
</evidence>
<protein>
    <recommendedName>
        <fullName evidence="5">2-dehydro-3-deoxy-phosphogluconate aldolase</fullName>
        <ecNumber evidence="5">4.1.2.14</ecNumber>
    </recommendedName>
</protein>
<dbReference type="PANTHER" id="PTHR30246">
    <property type="entry name" value="2-KETO-3-DEOXY-6-PHOSPHOGLUCONATE ALDOLASE"/>
    <property type="match status" value="1"/>
</dbReference>
<dbReference type="EMBL" id="WBWF01000011">
    <property type="protein sequence ID" value="KAB2702877.1"/>
    <property type="molecule type" value="Genomic_DNA"/>
</dbReference>
<evidence type="ECO:0000256" key="8">
    <source>
        <dbReference type="ARBA" id="ARBA00023277"/>
    </source>
</evidence>
<gene>
    <name evidence="9" type="primary">eda</name>
    <name evidence="10" type="ORF">CES86_3557</name>
    <name evidence="9" type="ORF">F9L03_15420</name>
</gene>
<comment type="catalytic activity">
    <reaction evidence="1">
        <text>2-dehydro-3-deoxy-6-phospho-D-gluconate = D-glyceraldehyde 3-phosphate + pyruvate</text>
        <dbReference type="Rhea" id="RHEA:17089"/>
        <dbReference type="ChEBI" id="CHEBI:15361"/>
        <dbReference type="ChEBI" id="CHEBI:57569"/>
        <dbReference type="ChEBI" id="CHEBI:59776"/>
        <dbReference type="EC" id="4.1.2.14"/>
    </reaction>
</comment>
<dbReference type="InterPro" id="IPR013785">
    <property type="entry name" value="Aldolase_TIM"/>
</dbReference>
<dbReference type="Proteomes" id="UP000216363">
    <property type="component" value="Unassembled WGS sequence"/>
</dbReference>
<evidence type="ECO:0000313" key="12">
    <source>
        <dbReference type="Proteomes" id="UP000435957"/>
    </source>
</evidence>
<keyword evidence="12" id="KW-1185">Reference proteome</keyword>
<keyword evidence="7" id="KW-0704">Schiff base</keyword>
<evidence type="ECO:0000313" key="11">
    <source>
        <dbReference type="Proteomes" id="UP000216363"/>
    </source>
</evidence>
<dbReference type="AlphaFoldDB" id="A0A256GHY8"/>
<proteinExistence type="inferred from homology"/>
<dbReference type="GO" id="GO:0008675">
    <property type="term" value="F:2-dehydro-3-deoxy-phosphogluconate aldolase activity"/>
    <property type="evidence" value="ECO:0007669"/>
    <property type="project" value="UniProtKB-EC"/>
</dbReference>
<evidence type="ECO:0000256" key="6">
    <source>
        <dbReference type="ARBA" id="ARBA00023239"/>
    </source>
</evidence>
<sequence>MTNSIFHRIAELGVVPVIAIDDANRAIALADALLEGGLPVAEITFRTKAAAEVIAIMAQERPALITGAGTILDTANLEAARAAGARFGLAPGYDPRITAAAVDIGLPFAPGIMTPSELGAGLADGIRLFKFFPAKAAGDRELLSAIHAPFAHLAPRFVPTGGITPDTMRDWLSLPAVAAVGGTWIATREDIASDNFAGITRKAREAVALAAQIREENKK</sequence>
<dbReference type="EC" id="4.1.2.14" evidence="5"/>
<evidence type="ECO:0000256" key="7">
    <source>
        <dbReference type="ARBA" id="ARBA00023270"/>
    </source>
</evidence>
<comment type="subunit">
    <text evidence="4">Homotrimer.</text>
</comment>
<comment type="similarity">
    <text evidence="3">Belongs to the KHG/KDPG aldolase family.</text>
</comment>
<dbReference type="SUPFAM" id="SSF51569">
    <property type="entry name" value="Aldolase"/>
    <property type="match status" value="1"/>
</dbReference>
<organism evidence="10 11">
    <name type="scientific">Brucella lupini</name>
    <dbReference type="NCBI Taxonomy" id="255457"/>
    <lineage>
        <taxon>Bacteria</taxon>
        <taxon>Pseudomonadati</taxon>
        <taxon>Pseudomonadota</taxon>
        <taxon>Alphaproteobacteria</taxon>
        <taxon>Hyphomicrobiales</taxon>
        <taxon>Brucellaceae</taxon>
        <taxon>Brucella/Ochrobactrum group</taxon>
        <taxon>Brucella</taxon>
    </lineage>
</organism>
<evidence type="ECO:0000313" key="10">
    <source>
        <dbReference type="EMBL" id="OYR26628.1"/>
    </source>
</evidence>
<dbReference type="PANTHER" id="PTHR30246:SF1">
    <property type="entry name" value="2-DEHYDRO-3-DEOXY-6-PHOSPHOGALACTONATE ALDOLASE-RELATED"/>
    <property type="match status" value="1"/>
</dbReference>
<dbReference type="Gene3D" id="3.20.20.70">
    <property type="entry name" value="Aldolase class I"/>
    <property type="match status" value="1"/>
</dbReference>
<reference evidence="10 11" key="1">
    <citation type="submission" date="2017-07" db="EMBL/GenBank/DDBJ databases">
        <title>Draft genome of Ochrobactrum lupini type strain LUP21.</title>
        <authorList>
            <person name="Krzyzanowska D.M."/>
            <person name="Jafra S."/>
        </authorList>
    </citation>
    <scope>NUCLEOTIDE SEQUENCE [LARGE SCALE GENOMIC DNA]</scope>
    <source>
        <strain evidence="10 11">LUP21</strain>
    </source>
</reference>
<dbReference type="RefSeq" id="WP_094515083.1">
    <property type="nucleotide sequence ID" value="NZ_JBHEEP010000012.1"/>
</dbReference>
<comment type="pathway">
    <text evidence="2">Carbohydrate acid metabolism; 2-dehydro-3-deoxy-D-gluconate degradation; D-glyceraldehyde 3-phosphate and pyruvate from 2-dehydro-3-deoxy-D-gluconate: step 2/2.</text>
</comment>
<dbReference type="EMBL" id="NNRN01000054">
    <property type="protein sequence ID" value="OYR26628.1"/>
    <property type="molecule type" value="Genomic_DNA"/>
</dbReference>
<keyword evidence="6 10" id="KW-0456">Lyase</keyword>
<dbReference type="CDD" id="cd00452">
    <property type="entry name" value="KDPG_aldolase"/>
    <property type="match status" value="1"/>
</dbReference>
<dbReference type="InterPro" id="IPR000887">
    <property type="entry name" value="Aldlse_KDPG_KHG"/>
</dbReference>
<evidence type="ECO:0000256" key="3">
    <source>
        <dbReference type="ARBA" id="ARBA00006906"/>
    </source>
</evidence>
<evidence type="ECO:0000256" key="4">
    <source>
        <dbReference type="ARBA" id="ARBA00011233"/>
    </source>
</evidence>
<dbReference type="Pfam" id="PF01081">
    <property type="entry name" value="Aldolase"/>
    <property type="match status" value="1"/>
</dbReference>
<dbReference type="InterPro" id="IPR031337">
    <property type="entry name" value="KDPG/KHG_AS_1"/>
</dbReference>
<reference evidence="9 12" key="2">
    <citation type="submission" date="2019-09" db="EMBL/GenBank/DDBJ databases">
        <title>Taxonomic organization of the family Brucellaceae based on a phylogenomic approach.</title>
        <authorList>
            <person name="Leclercq S."/>
            <person name="Cloeckaert A."/>
            <person name="Zygmunt M.S."/>
        </authorList>
    </citation>
    <scope>NUCLEOTIDE SEQUENCE [LARGE SCALE GENOMIC DNA]</scope>
    <source>
        <strain evidence="9 12">LUP23</strain>
    </source>
</reference>
<dbReference type="Proteomes" id="UP000435957">
    <property type="component" value="Unassembled WGS sequence"/>
</dbReference>